<feature type="non-terminal residue" evidence="7">
    <location>
        <position position="1"/>
    </location>
</feature>
<organism evidence="7 8">
    <name type="scientific">Hylia prasina</name>
    <name type="common">green hylia</name>
    <dbReference type="NCBI Taxonomy" id="208073"/>
    <lineage>
        <taxon>Eukaryota</taxon>
        <taxon>Metazoa</taxon>
        <taxon>Chordata</taxon>
        <taxon>Craniata</taxon>
        <taxon>Vertebrata</taxon>
        <taxon>Euteleostomi</taxon>
        <taxon>Archelosauria</taxon>
        <taxon>Archosauria</taxon>
        <taxon>Dinosauria</taxon>
        <taxon>Saurischia</taxon>
        <taxon>Theropoda</taxon>
        <taxon>Coelurosauria</taxon>
        <taxon>Aves</taxon>
        <taxon>Neognathae</taxon>
        <taxon>Neoaves</taxon>
        <taxon>Telluraves</taxon>
        <taxon>Australaves</taxon>
        <taxon>Passeriformes</taxon>
        <taxon>Sylvioidea</taxon>
        <taxon>Sylviidae</taxon>
        <taxon>Acrocephalinae</taxon>
        <taxon>Hylia</taxon>
    </lineage>
</organism>
<keyword evidence="8" id="KW-1185">Reference proteome</keyword>
<sequence>RRLSRRPPVTLLDVFRRHARSRPRRPLLLFQDRVYTFEDVEGLSNRAAWALQRRLGLSPGRAVAVLLPNQPAYLWTWLALAKLGCPMACVNCNVRGAALRHALQAAQATLLLA</sequence>
<dbReference type="GO" id="GO:0005324">
    <property type="term" value="F:long-chain fatty acid transmembrane transporter activity"/>
    <property type="evidence" value="ECO:0007669"/>
    <property type="project" value="TreeGrafter"/>
</dbReference>
<feature type="non-terminal residue" evidence="7">
    <location>
        <position position="113"/>
    </location>
</feature>
<comment type="catalytic activity">
    <reaction evidence="5">
        <text>tetracosanoate + ATP + CoA = tetracosanoyl-CoA + AMP + diphosphate</text>
        <dbReference type="Rhea" id="RHEA:33639"/>
        <dbReference type="ChEBI" id="CHEBI:30616"/>
        <dbReference type="ChEBI" id="CHEBI:31014"/>
        <dbReference type="ChEBI" id="CHEBI:33019"/>
        <dbReference type="ChEBI" id="CHEBI:57287"/>
        <dbReference type="ChEBI" id="CHEBI:65052"/>
        <dbReference type="ChEBI" id="CHEBI:456215"/>
    </reaction>
    <physiologicalReaction direction="left-to-right" evidence="5">
        <dbReference type="Rhea" id="RHEA:33640"/>
    </physiologicalReaction>
</comment>
<reference evidence="7 8" key="1">
    <citation type="submission" date="2019-09" db="EMBL/GenBank/DDBJ databases">
        <title>Bird 10,000 Genomes (B10K) Project - Family phase.</title>
        <authorList>
            <person name="Zhang G."/>
        </authorList>
    </citation>
    <scope>NUCLEOTIDE SEQUENCE [LARGE SCALE GENOMIC DNA]</scope>
    <source>
        <strain evidence="7">B10K-DU-001-70</strain>
        <tissue evidence="7">Muscle</tissue>
    </source>
</reference>
<dbReference type="EMBL" id="VYXD01026820">
    <property type="protein sequence ID" value="NWU46192.1"/>
    <property type="molecule type" value="Genomic_DNA"/>
</dbReference>
<dbReference type="InterPro" id="IPR000873">
    <property type="entry name" value="AMP-dep_synth/lig_dom"/>
</dbReference>
<dbReference type="GO" id="GO:0004467">
    <property type="term" value="F:long-chain fatty acid-CoA ligase activity"/>
    <property type="evidence" value="ECO:0007669"/>
    <property type="project" value="TreeGrafter"/>
</dbReference>
<dbReference type="GO" id="GO:0005789">
    <property type="term" value="C:endoplasmic reticulum membrane"/>
    <property type="evidence" value="ECO:0007669"/>
    <property type="project" value="TreeGrafter"/>
</dbReference>
<dbReference type="AlphaFoldDB" id="A0A7K5WYB4"/>
<accession>A0A7K5WYB4</accession>
<evidence type="ECO:0000313" key="8">
    <source>
        <dbReference type="Proteomes" id="UP000557268"/>
    </source>
</evidence>
<dbReference type="Gene3D" id="3.40.50.12780">
    <property type="entry name" value="N-terminal domain of ligase-like"/>
    <property type="match status" value="1"/>
</dbReference>
<evidence type="ECO:0000259" key="6">
    <source>
        <dbReference type="Pfam" id="PF00501"/>
    </source>
</evidence>
<dbReference type="PANTHER" id="PTHR43107">
    <property type="entry name" value="LONG-CHAIN FATTY ACID TRANSPORT PROTEIN"/>
    <property type="match status" value="1"/>
</dbReference>
<comment type="catalytic activity">
    <reaction evidence="3">
        <text>a very long-chain fatty acid + ATP + CoA = a very long-chain fatty acyl-CoA + AMP + diphosphate</text>
        <dbReference type="Rhea" id="RHEA:54536"/>
        <dbReference type="ChEBI" id="CHEBI:30616"/>
        <dbReference type="ChEBI" id="CHEBI:33019"/>
        <dbReference type="ChEBI" id="CHEBI:57287"/>
        <dbReference type="ChEBI" id="CHEBI:58950"/>
        <dbReference type="ChEBI" id="CHEBI:138261"/>
        <dbReference type="ChEBI" id="CHEBI:456215"/>
    </reaction>
    <physiologicalReaction direction="left-to-right" evidence="3">
        <dbReference type="Rhea" id="RHEA:54537"/>
    </physiologicalReaction>
</comment>
<dbReference type="Pfam" id="PF00501">
    <property type="entry name" value="AMP-binding"/>
    <property type="match status" value="1"/>
</dbReference>
<dbReference type="InterPro" id="IPR042099">
    <property type="entry name" value="ANL_N_sf"/>
</dbReference>
<dbReference type="SUPFAM" id="SSF56801">
    <property type="entry name" value="Acetyl-CoA synthetase-like"/>
    <property type="match status" value="1"/>
</dbReference>
<proteinExistence type="inferred from homology"/>
<dbReference type="GO" id="GO:0044539">
    <property type="term" value="P:long-chain fatty acid import into cell"/>
    <property type="evidence" value="ECO:0007669"/>
    <property type="project" value="TreeGrafter"/>
</dbReference>
<evidence type="ECO:0000313" key="7">
    <source>
        <dbReference type="EMBL" id="NWU46192.1"/>
    </source>
</evidence>
<evidence type="ECO:0000256" key="5">
    <source>
        <dbReference type="ARBA" id="ARBA00048666"/>
    </source>
</evidence>
<evidence type="ECO:0000256" key="3">
    <source>
        <dbReference type="ARBA" id="ARBA00036527"/>
    </source>
</evidence>
<evidence type="ECO:0000256" key="1">
    <source>
        <dbReference type="ARBA" id="ARBA00006432"/>
    </source>
</evidence>
<evidence type="ECO:0000256" key="2">
    <source>
        <dbReference type="ARBA" id="ARBA00022598"/>
    </source>
</evidence>
<keyword evidence="2" id="KW-0436">Ligase</keyword>
<dbReference type="GO" id="GO:0008206">
    <property type="term" value="P:bile acid metabolic process"/>
    <property type="evidence" value="ECO:0007669"/>
    <property type="project" value="TreeGrafter"/>
</dbReference>
<comment type="similarity">
    <text evidence="1">Belongs to the ATP-dependent AMP-binding enzyme family.</text>
</comment>
<evidence type="ECO:0000256" key="4">
    <source>
        <dbReference type="ARBA" id="ARBA00041297"/>
    </source>
</evidence>
<name>A0A7K5WYB4_9SYLV</name>
<comment type="caution">
    <text evidence="7">The sequence shown here is derived from an EMBL/GenBank/DDBJ whole genome shotgun (WGS) entry which is preliminary data.</text>
</comment>
<feature type="domain" description="AMP-dependent synthetase/ligase" evidence="6">
    <location>
        <begin position="15"/>
        <end position="112"/>
    </location>
</feature>
<dbReference type="GO" id="GO:0005886">
    <property type="term" value="C:plasma membrane"/>
    <property type="evidence" value="ECO:0007669"/>
    <property type="project" value="TreeGrafter"/>
</dbReference>
<dbReference type="Proteomes" id="UP000557268">
    <property type="component" value="Unassembled WGS sequence"/>
</dbReference>
<gene>
    <name evidence="7" type="primary">Slc27a2_1</name>
    <name evidence="7" type="ORF">HYLPRA_R15298</name>
</gene>
<protein>
    <recommendedName>
        <fullName evidence="4">Long-chain-fatty-acid--CoA ligase</fullName>
    </recommendedName>
</protein>
<dbReference type="PANTHER" id="PTHR43107:SF4">
    <property type="entry name" value="LONG-CHAIN FATTY ACID TRANSPORT PROTEIN 2"/>
    <property type="match status" value="1"/>
</dbReference>